<proteinExistence type="predicted"/>
<sequence length="276" mass="30756">MGSVVAQNFDEQAICAAINKPGLFYARSQPPYQYAPVNGAPLSYDRDARFVLITAPVPARQGREYEGVWHVRTQTIAELSKRANKAYVYRPPVRTRCSRDVLPAFEGGDRLVTLTAYLDHHLSDPDHPRQKSYDLTRRFHMPIQDVAANDCVWTDDDKAFDLNGTYGFSDVNRRDLDSAFEVATTLVPRAYASSSSYQGLSSQLAYRDTPNGVCVSFASPIPTGPVPRGGWFSNAYDDAMQAAAGWKPKSTLLVIKRLEGRRVISLTSKTITWANR</sequence>
<reference evidence="1 2" key="1">
    <citation type="submission" date="2015-09" db="EMBL/GenBank/DDBJ databases">
        <title>Draft Genome Sequence of the Strain BR 3267 (Bradyrhizobium yuanmingense) recommended as inoculant for cowpea in Brazil.</title>
        <authorList>
            <person name="Simoes-Araujo J.L."/>
            <person name="Zilli J.E."/>
        </authorList>
    </citation>
    <scope>NUCLEOTIDE SEQUENCE [LARGE SCALE GENOMIC DNA]</scope>
    <source>
        <strain evidence="1 2">BR3267</strain>
    </source>
</reference>
<gene>
    <name evidence="1" type="ORF">AOQ72_18805</name>
</gene>
<evidence type="ECO:0000313" key="1">
    <source>
        <dbReference type="EMBL" id="KRP96361.1"/>
    </source>
</evidence>
<name>A0A0R3CFQ0_9BRAD</name>
<accession>A0A0R3CFQ0</accession>
<dbReference type="EMBL" id="LJYF01000026">
    <property type="protein sequence ID" value="KRP96361.1"/>
    <property type="molecule type" value="Genomic_DNA"/>
</dbReference>
<protein>
    <submittedName>
        <fullName evidence="1">Uncharacterized protein</fullName>
    </submittedName>
</protein>
<dbReference type="Proteomes" id="UP000051380">
    <property type="component" value="Unassembled WGS sequence"/>
</dbReference>
<organism evidence="1 2">
    <name type="scientific">Bradyrhizobium yuanmingense</name>
    <dbReference type="NCBI Taxonomy" id="108015"/>
    <lineage>
        <taxon>Bacteria</taxon>
        <taxon>Pseudomonadati</taxon>
        <taxon>Pseudomonadota</taxon>
        <taxon>Alphaproteobacteria</taxon>
        <taxon>Hyphomicrobiales</taxon>
        <taxon>Nitrobacteraceae</taxon>
        <taxon>Bradyrhizobium</taxon>
    </lineage>
</organism>
<dbReference type="AlphaFoldDB" id="A0A0R3CFQ0"/>
<comment type="caution">
    <text evidence="1">The sequence shown here is derived from an EMBL/GenBank/DDBJ whole genome shotgun (WGS) entry which is preliminary data.</text>
</comment>
<evidence type="ECO:0000313" key="2">
    <source>
        <dbReference type="Proteomes" id="UP000051380"/>
    </source>
</evidence>